<dbReference type="GO" id="GO:0003677">
    <property type="term" value="F:DNA binding"/>
    <property type="evidence" value="ECO:0007669"/>
    <property type="project" value="UniProtKB-KW"/>
</dbReference>
<feature type="region of interest" description="Disordered" evidence="6">
    <location>
        <begin position="819"/>
        <end position="847"/>
    </location>
</feature>
<evidence type="ECO:0000256" key="2">
    <source>
        <dbReference type="ARBA" id="ARBA00022490"/>
    </source>
</evidence>
<keyword evidence="10" id="KW-1185">Reference proteome</keyword>
<evidence type="ECO:0000256" key="5">
    <source>
        <dbReference type="PROSITE-ProRule" id="PRU00266"/>
    </source>
</evidence>
<evidence type="ECO:0000256" key="6">
    <source>
        <dbReference type="SAM" id="MobiDB-lite"/>
    </source>
</evidence>
<evidence type="ECO:0000259" key="8">
    <source>
        <dbReference type="PROSITE" id="PS51703"/>
    </source>
</evidence>
<evidence type="ECO:0000259" key="7">
    <source>
        <dbReference type="PROSITE" id="PS50137"/>
    </source>
</evidence>
<reference evidence="9" key="1">
    <citation type="submission" date="2023-08" db="EMBL/GenBank/DDBJ databases">
        <title>Pelteobagrus vachellii genome.</title>
        <authorList>
            <person name="Liu H."/>
        </authorList>
    </citation>
    <scope>NUCLEOTIDE SEQUENCE</scope>
    <source>
        <strain evidence="9">PRFRI_2022a</strain>
        <tissue evidence="9">Muscle</tissue>
    </source>
</reference>
<keyword evidence="5" id="KW-0694">RNA-binding</keyword>
<sequence length="847" mass="93976">MSVNTSEIVSFRLYFRFFTQSKSFLELPRKLCLNTGSTSLSLIANAGLFPSEVFVRFVCTMQCVWDEQEAYDELLYWDSLIQEGHTLHPRDYNRYEELRYWYEYVCYEDKLRQYHACVAEMKHREADVPPDPEKLLPQRLFVIEDRHVKAKHSSVYPCAEELQAVQNMVSHVENGLKTVANWLNRQDATSGSNKLQGVRRVGLVAKGLLLKQDMDLELVLLCSDTPTHKLLNAIANKLQEVMKAQMEGEYVITQAIEDAAVMVQTVKEPMLNMKIHLTSPAVRDWVEHGQAREAPPGALDTNKCLESLASLRHAKWFQAKVYNLHSSVIVIRILRDLCTRVPTWAPLKGWVLELLCERAISTSDRPMGPGEALRRVLECVASGILLEDGPSISDPCERAGVDASCHLTPQQREDITQSAQFALRLMAFGQIHKVLGMNRLSPKVGHMYSDTLISQTTVTGLCVMKRSLESATEEESSSSKVPRKEIVIEPSNAVMMLNQLHPGLLYRLVSQTGPEHSPHFTMAIEVKGKMYEATGPSKRNAKLLVAQKALQALGIVVTATETTATPDQKKGQETVTTGTNRTAATGGEGAEATLQGGPILTKHGKNPVMELNEKRRSLKYEVVSVRGRFNDKIFTIEVEVDGQKFQGSGSNKKLAKANAALAALEKLFPNDNPENQKKKKFSPMGYGGVGGISYSAGHGRGRGRGRGFNNKGSTFKAVSSCSGFSVSGELNTAGSQEEQCVSDTQTPVYQAVPPPSSGYYSQHSHEYGQYRKNTQNLNQNCGQNQESLVGPDYGYGYQNTQNYNYGAYSNQSTFGTGGTGTENFGYQQRSYPNPGGYSSNNTNYSYK</sequence>
<dbReference type="InterPro" id="IPR049401">
    <property type="entry name" value="DZF_dom_N"/>
</dbReference>
<dbReference type="Gene3D" id="1.10.1410.40">
    <property type="match status" value="1"/>
</dbReference>
<dbReference type="Pfam" id="PF20965">
    <property type="entry name" value="DZF_C"/>
    <property type="match status" value="1"/>
</dbReference>
<feature type="compositionally biased region" description="Low complexity" evidence="6">
    <location>
        <begin position="573"/>
        <end position="597"/>
    </location>
</feature>
<comment type="caution">
    <text evidence="9">The sequence shown here is derived from an EMBL/GenBank/DDBJ whole genome shotgun (WGS) entry which is preliminary data.</text>
</comment>
<accession>A0AA88T7V7</accession>
<dbReference type="InterPro" id="IPR006561">
    <property type="entry name" value="DZF_dom"/>
</dbReference>
<gene>
    <name evidence="9" type="ORF">Q7C36_005243</name>
</gene>
<protein>
    <recommendedName>
        <fullName evidence="11">Spermatid perinuclear RNA-binding protein-like</fullName>
    </recommendedName>
</protein>
<dbReference type="GO" id="GO:0071011">
    <property type="term" value="C:precatalytic spliceosome"/>
    <property type="evidence" value="ECO:0007669"/>
    <property type="project" value="TreeGrafter"/>
</dbReference>
<feature type="compositionally biased region" description="Polar residues" evidence="6">
    <location>
        <begin position="822"/>
        <end position="847"/>
    </location>
</feature>
<evidence type="ECO:0000256" key="1">
    <source>
        <dbReference type="ARBA" id="ARBA00004496"/>
    </source>
</evidence>
<dbReference type="GO" id="GO:0003725">
    <property type="term" value="F:double-stranded RNA binding"/>
    <property type="evidence" value="ECO:0007669"/>
    <property type="project" value="TreeGrafter"/>
</dbReference>
<dbReference type="PROSITE" id="PS51703">
    <property type="entry name" value="DZF"/>
    <property type="match status" value="1"/>
</dbReference>
<feature type="region of interest" description="Disordered" evidence="6">
    <location>
        <begin position="564"/>
        <end position="605"/>
    </location>
</feature>
<dbReference type="EMBL" id="JAVHJS010000005">
    <property type="protein sequence ID" value="KAK2857324.1"/>
    <property type="molecule type" value="Genomic_DNA"/>
</dbReference>
<feature type="domain" description="DZF" evidence="8">
    <location>
        <begin position="139"/>
        <end position="476"/>
    </location>
</feature>
<dbReference type="PROSITE" id="PS50137">
    <property type="entry name" value="DS_RBD"/>
    <property type="match status" value="2"/>
</dbReference>
<feature type="domain" description="DRBM" evidence="7">
    <location>
        <begin position="489"/>
        <end position="555"/>
    </location>
</feature>
<evidence type="ECO:0000256" key="4">
    <source>
        <dbReference type="ARBA" id="ARBA00023125"/>
    </source>
</evidence>
<dbReference type="InterPro" id="IPR049402">
    <property type="entry name" value="DZF_dom_C"/>
</dbReference>
<dbReference type="FunFam" id="1.10.1410.40:FF:000001">
    <property type="entry name" value="interleukin enhancer-binding factor 3 isoform X1"/>
    <property type="match status" value="1"/>
</dbReference>
<dbReference type="PANTHER" id="PTHR45762">
    <property type="entry name" value="ZINC FINGER RNA-BINDING PROTEIN"/>
    <property type="match status" value="1"/>
</dbReference>
<dbReference type="Gene3D" id="3.30.460.10">
    <property type="entry name" value="Beta Polymerase, domain 2"/>
    <property type="match status" value="1"/>
</dbReference>
<keyword evidence="4" id="KW-0238">DNA-binding</keyword>
<comment type="subcellular location">
    <subcellularLocation>
        <location evidence="1">Cytoplasm</location>
    </subcellularLocation>
</comment>
<evidence type="ECO:0000313" key="9">
    <source>
        <dbReference type="EMBL" id="KAK2857324.1"/>
    </source>
</evidence>
<keyword evidence="2" id="KW-0963">Cytoplasm</keyword>
<dbReference type="AlphaFoldDB" id="A0AA88T7V7"/>
<dbReference type="SMART" id="SM00358">
    <property type="entry name" value="DSRM"/>
    <property type="match status" value="2"/>
</dbReference>
<dbReference type="Pfam" id="PF00035">
    <property type="entry name" value="dsrm"/>
    <property type="match status" value="2"/>
</dbReference>
<evidence type="ECO:0008006" key="11">
    <source>
        <dbReference type="Google" id="ProtNLM"/>
    </source>
</evidence>
<dbReference type="GO" id="GO:0003727">
    <property type="term" value="F:single-stranded RNA binding"/>
    <property type="evidence" value="ECO:0007669"/>
    <property type="project" value="TreeGrafter"/>
</dbReference>
<dbReference type="GO" id="GO:0005737">
    <property type="term" value="C:cytoplasm"/>
    <property type="evidence" value="ECO:0007669"/>
    <property type="project" value="UniProtKB-SubCell"/>
</dbReference>
<dbReference type="Proteomes" id="UP001187315">
    <property type="component" value="Unassembled WGS sequence"/>
</dbReference>
<dbReference type="FunFam" id="3.30.160.20:FF:000006">
    <property type="entry name" value="interleukin enhancer-binding factor 3 isoform X2"/>
    <property type="match status" value="1"/>
</dbReference>
<name>A0AA88T7V7_TACVA</name>
<feature type="domain" description="DRBM" evidence="7">
    <location>
        <begin position="603"/>
        <end position="669"/>
    </location>
</feature>
<evidence type="ECO:0000313" key="10">
    <source>
        <dbReference type="Proteomes" id="UP001187315"/>
    </source>
</evidence>
<dbReference type="FunFam" id="3.30.460.10:FF:000003">
    <property type="entry name" value="interleukin enhancer-binding factor 3 isoform X2"/>
    <property type="match status" value="1"/>
</dbReference>
<dbReference type="PANTHER" id="PTHR45762:SF4">
    <property type="entry name" value="INTERLEUKIN ENHANCER-BINDING FACTOR 3"/>
    <property type="match status" value="1"/>
</dbReference>
<dbReference type="Pfam" id="PF07528">
    <property type="entry name" value="DZF_N"/>
    <property type="match status" value="1"/>
</dbReference>
<keyword evidence="3" id="KW-0677">Repeat</keyword>
<dbReference type="InterPro" id="IPR043519">
    <property type="entry name" value="NT_sf"/>
</dbReference>
<evidence type="ECO:0000256" key="3">
    <source>
        <dbReference type="ARBA" id="ARBA00022737"/>
    </source>
</evidence>
<dbReference type="SUPFAM" id="SSF54768">
    <property type="entry name" value="dsRNA-binding domain-like"/>
    <property type="match status" value="2"/>
</dbReference>
<proteinExistence type="predicted"/>
<organism evidence="9 10">
    <name type="scientific">Tachysurus vachellii</name>
    <name type="common">Darkbarbel catfish</name>
    <name type="synonym">Pelteobagrus vachellii</name>
    <dbReference type="NCBI Taxonomy" id="175792"/>
    <lineage>
        <taxon>Eukaryota</taxon>
        <taxon>Metazoa</taxon>
        <taxon>Chordata</taxon>
        <taxon>Craniata</taxon>
        <taxon>Vertebrata</taxon>
        <taxon>Euteleostomi</taxon>
        <taxon>Actinopterygii</taxon>
        <taxon>Neopterygii</taxon>
        <taxon>Teleostei</taxon>
        <taxon>Ostariophysi</taxon>
        <taxon>Siluriformes</taxon>
        <taxon>Bagridae</taxon>
        <taxon>Tachysurus</taxon>
    </lineage>
</organism>
<dbReference type="InterPro" id="IPR014720">
    <property type="entry name" value="dsRBD_dom"/>
</dbReference>
<dbReference type="Gene3D" id="3.30.160.20">
    <property type="match status" value="2"/>
</dbReference>
<dbReference type="SMART" id="SM00572">
    <property type="entry name" value="DZF"/>
    <property type="match status" value="1"/>
</dbReference>